<dbReference type="Proteomes" id="UP001163321">
    <property type="component" value="Chromosome 3"/>
</dbReference>
<gene>
    <name evidence="1" type="ORF">PsorP6_007145</name>
</gene>
<proteinExistence type="predicted"/>
<dbReference type="EMBL" id="CM047582">
    <property type="protein sequence ID" value="KAI9914493.1"/>
    <property type="molecule type" value="Genomic_DNA"/>
</dbReference>
<organism evidence="1 2">
    <name type="scientific">Peronosclerospora sorghi</name>
    <dbReference type="NCBI Taxonomy" id="230839"/>
    <lineage>
        <taxon>Eukaryota</taxon>
        <taxon>Sar</taxon>
        <taxon>Stramenopiles</taxon>
        <taxon>Oomycota</taxon>
        <taxon>Peronosporomycetes</taxon>
        <taxon>Peronosporales</taxon>
        <taxon>Peronosporaceae</taxon>
        <taxon>Peronosclerospora</taxon>
    </lineage>
</organism>
<sequence length="158" mass="18090">MPPFDVIGRTGLNTSFSWALKKIENLFFGQQIPKVIVTDSDGALAAAIQEVAQHSRHLLCLWHIEKNVLANSKKHIVNGDEHKKFMMSWASVCRAKTSVQFEMLKDTLFTQLSHVPAVIKYLTDTWLPHKEKFVSAWTNNCRHFGNTSTLLRRVCMQH</sequence>
<reference evidence="1 2" key="1">
    <citation type="journal article" date="2022" name="bioRxiv">
        <title>The genome of the oomycete Peronosclerospora sorghi, a cosmopolitan pathogen of maize and sorghum, is inflated with dispersed pseudogenes.</title>
        <authorList>
            <person name="Fletcher K."/>
            <person name="Martin F."/>
            <person name="Isakeit T."/>
            <person name="Cavanaugh K."/>
            <person name="Magill C."/>
            <person name="Michelmore R."/>
        </authorList>
    </citation>
    <scope>NUCLEOTIDE SEQUENCE [LARGE SCALE GENOMIC DNA]</scope>
    <source>
        <strain evidence="1">P6</strain>
    </source>
</reference>
<evidence type="ECO:0000313" key="1">
    <source>
        <dbReference type="EMBL" id="KAI9914493.1"/>
    </source>
</evidence>
<comment type="caution">
    <text evidence="1">The sequence shown here is derived from an EMBL/GenBank/DDBJ whole genome shotgun (WGS) entry which is preliminary data.</text>
</comment>
<keyword evidence="2" id="KW-1185">Reference proteome</keyword>
<protein>
    <submittedName>
        <fullName evidence="1">Uncharacterized protein</fullName>
    </submittedName>
</protein>
<accession>A0ACC0W978</accession>
<evidence type="ECO:0000313" key="2">
    <source>
        <dbReference type="Proteomes" id="UP001163321"/>
    </source>
</evidence>
<name>A0ACC0W978_9STRA</name>